<dbReference type="NCBIfam" id="TIGR02595">
    <property type="entry name" value="PEP_CTERM"/>
    <property type="match status" value="1"/>
</dbReference>
<evidence type="ECO:0000313" key="2">
    <source>
        <dbReference type="EMBL" id="WUR14518.1"/>
    </source>
</evidence>
<accession>A0ABZ1URD0</accession>
<protein>
    <submittedName>
        <fullName evidence="2">PEP-CTERM sorting domain-containing protein</fullName>
    </submittedName>
</protein>
<feature type="chain" id="PRO_5046409760" evidence="1">
    <location>
        <begin position="33"/>
        <end position="259"/>
    </location>
</feature>
<feature type="signal peptide" evidence="1">
    <location>
        <begin position="1"/>
        <end position="32"/>
    </location>
</feature>
<evidence type="ECO:0000256" key="1">
    <source>
        <dbReference type="SAM" id="SignalP"/>
    </source>
</evidence>
<organism evidence="2 3">
    <name type="scientific">[Empedobacter] haloabium</name>
    <dbReference type="NCBI Taxonomy" id="592317"/>
    <lineage>
        <taxon>Bacteria</taxon>
        <taxon>Pseudomonadati</taxon>
        <taxon>Pseudomonadota</taxon>
        <taxon>Betaproteobacteria</taxon>
        <taxon>Burkholderiales</taxon>
        <taxon>Oxalobacteraceae</taxon>
        <taxon>Telluria group</taxon>
        <taxon>Telluria group incertae sedis</taxon>
    </lineage>
</organism>
<dbReference type="InterPro" id="IPR013424">
    <property type="entry name" value="Ice-binding_C"/>
</dbReference>
<dbReference type="Proteomes" id="UP000321323">
    <property type="component" value="Chromosome"/>
</dbReference>
<reference evidence="2 3" key="1">
    <citation type="journal article" date="2019" name="Int. J. Syst. Evol. Microbiol.">
        <title>The Draft Whole-Genome Sequence of the Antibiotic Producer Empedobacter haloabium ATCC 31962 Provides Indications for Its Taxonomic Reclassification.</title>
        <authorList>
            <person name="Miess H."/>
            <person name="Arlt P."/>
            <person name="Apel A.K."/>
            <person name="Weber T."/>
            <person name="Nieselt K."/>
            <person name="Hanssen F."/>
            <person name="Czemmel S."/>
            <person name="Nahnsen S."/>
            <person name="Gross H."/>
        </authorList>
    </citation>
    <scope>NUCLEOTIDE SEQUENCE [LARGE SCALE GENOMIC DNA]</scope>
    <source>
        <strain evidence="2 3">ATCC 31962</strain>
    </source>
</reference>
<proteinExistence type="predicted"/>
<keyword evidence="1" id="KW-0732">Signal</keyword>
<evidence type="ECO:0000313" key="3">
    <source>
        <dbReference type="Proteomes" id="UP000321323"/>
    </source>
</evidence>
<name>A0ABZ1URD0_9BURK</name>
<keyword evidence="3" id="KW-1185">Reference proteome</keyword>
<gene>
    <name evidence="2" type="ORF">E7V67_005270</name>
</gene>
<sequence length="259" mass="28095">MSLLTVQAQLSAALRATVLLALFCLAGATAVAQETDRRSYAQISVEVLEMTATPLHSPSDPASVEVRWANIAETIVDLDGVRKGIERDDGVQFPWRVELGDETSRTVASASDSLFSNAMAMSELHGAPPTHRSAGANWFSSLDTLLSPKSRLTVKLHLSADASGWGEHGDGFYDYFFWLTDISWDGEMDQAYRQVLPLDRVVTLSYANGGTEPRRVILSSAGFTHVSLAPVPEPASIALLAPGLVVVFALLRRRKLVLE</sequence>
<dbReference type="EMBL" id="CP136508">
    <property type="protein sequence ID" value="WUR14518.1"/>
    <property type="molecule type" value="Genomic_DNA"/>
</dbReference>